<evidence type="ECO:0000256" key="6">
    <source>
        <dbReference type="ARBA" id="ARBA00023163"/>
    </source>
</evidence>
<dbReference type="InterPro" id="IPR051061">
    <property type="entry name" value="Zinc_finger_trans_reg"/>
</dbReference>
<keyword evidence="7" id="KW-0539">Nucleus</keyword>
<dbReference type="PANTHER" id="PTHR46179">
    <property type="entry name" value="ZINC FINGER PROTEIN"/>
    <property type="match status" value="1"/>
</dbReference>
<name>A0A3L8D4N5_OOCBI</name>
<dbReference type="PROSITE" id="PS00028">
    <property type="entry name" value="ZINC_FINGER_C2H2_1"/>
    <property type="match status" value="4"/>
</dbReference>
<keyword evidence="2" id="KW-0479">Metal-binding</keyword>
<dbReference type="PROSITE" id="PS50157">
    <property type="entry name" value="ZINC_FINGER_C2H2_2"/>
    <property type="match status" value="3"/>
</dbReference>
<proteinExistence type="predicted"/>
<dbReference type="SMART" id="SM00355">
    <property type="entry name" value="ZnF_C2H2"/>
    <property type="match status" value="6"/>
</dbReference>
<evidence type="ECO:0000256" key="3">
    <source>
        <dbReference type="ARBA" id="ARBA00022771"/>
    </source>
</evidence>
<keyword evidence="6" id="KW-0804">Transcription</keyword>
<evidence type="ECO:0000259" key="9">
    <source>
        <dbReference type="PROSITE" id="PS50157"/>
    </source>
</evidence>
<dbReference type="GO" id="GO:0005634">
    <property type="term" value="C:nucleus"/>
    <property type="evidence" value="ECO:0007669"/>
    <property type="project" value="UniProtKB-SubCell"/>
</dbReference>
<evidence type="ECO:0000313" key="11">
    <source>
        <dbReference type="Proteomes" id="UP000279307"/>
    </source>
</evidence>
<dbReference type="OrthoDB" id="427030at2759"/>
<evidence type="ECO:0000313" key="10">
    <source>
        <dbReference type="EMBL" id="RLU14798.1"/>
    </source>
</evidence>
<evidence type="ECO:0000256" key="7">
    <source>
        <dbReference type="ARBA" id="ARBA00023242"/>
    </source>
</evidence>
<evidence type="ECO:0000256" key="2">
    <source>
        <dbReference type="ARBA" id="ARBA00022723"/>
    </source>
</evidence>
<dbReference type="GO" id="GO:0006357">
    <property type="term" value="P:regulation of transcription by RNA polymerase II"/>
    <property type="evidence" value="ECO:0007669"/>
    <property type="project" value="TreeGrafter"/>
</dbReference>
<protein>
    <recommendedName>
        <fullName evidence="9">C2H2-type domain-containing protein</fullName>
    </recommendedName>
</protein>
<gene>
    <name evidence="10" type="ORF">DMN91_012685</name>
</gene>
<keyword evidence="3 8" id="KW-0863">Zinc-finger</keyword>
<evidence type="ECO:0000256" key="5">
    <source>
        <dbReference type="ARBA" id="ARBA00023015"/>
    </source>
</evidence>
<dbReference type="EMBL" id="QOIP01000014">
    <property type="protein sequence ID" value="RLU14798.1"/>
    <property type="molecule type" value="Genomic_DNA"/>
</dbReference>
<dbReference type="Pfam" id="PF00096">
    <property type="entry name" value="zf-C2H2"/>
    <property type="match status" value="1"/>
</dbReference>
<feature type="domain" description="C2H2-type" evidence="9">
    <location>
        <begin position="405"/>
        <end position="435"/>
    </location>
</feature>
<evidence type="ECO:0000256" key="4">
    <source>
        <dbReference type="ARBA" id="ARBA00022833"/>
    </source>
</evidence>
<evidence type="ECO:0000256" key="8">
    <source>
        <dbReference type="PROSITE-ProRule" id="PRU00042"/>
    </source>
</evidence>
<feature type="domain" description="C2H2-type" evidence="9">
    <location>
        <begin position="352"/>
        <end position="376"/>
    </location>
</feature>
<organism evidence="10 11">
    <name type="scientific">Ooceraea biroi</name>
    <name type="common">Clonal raider ant</name>
    <name type="synonym">Cerapachys biroi</name>
    <dbReference type="NCBI Taxonomy" id="2015173"/>
    <lineage>
        <taxon>Eukaryota</taxon>
        <taxon>Metazoa</taxon>
        <taxon>Ecdysozoa</taxon>
        <taxon>Arthropoda</taxon>
        <taxon>Hexapoda</taxon>
        <taxon>Insecta</taxon>
        <taxon>Pterygota</taxon>
        <taxon>Neoptera</taxon>
        <taxon>Endopterygota</taxon>
        <taxon>Hymenoptera</taxon>
        <taxon>Apocrita</taxon>
        <taxon>Aculeata</taxon>
        <taxon>Formicoidea</taxon>
        <taxon>Formicidae</taxon>
        <taxon>Dorylinae</taxon>
        <taxon>Ooceraea</taxon>
    </lineage>
</organism>
<sequence length="537" mass="61032">MGQGTETCTDRPTEVSVIRFVSRNRTIEEIAPKKEVYTCKQRGCGKVFTNQDEYKTHEALEALKIRFILVFLEANFLRSCREPGCGEELSDPGSMWRHYQEWHNNETSVFTCPYTNCGSLHTTSSNLEEHIESCHRQPPTLPMEPEIICFEGPENAIDDEVMQKTEEGCYEKLSGDSFTLKEEYGSNEENCHVRNETKIQTKNDFCHEQITAVVNSEEYSNNESLNSISKFSASEDLVIIKDNFLRKYDTGAPKCEEILQVECSPDKSNVVYINGDVTITKNLKTEICNLNIRNQEHRIDLGNLERVFRSGLERENSSKIEDGAMETNSNCSDDEEYTPKKQRMSRYKQETYKCDVNGCGKKYKYISHYRHHQDSHKLVVNAINSGAGKQLPKVKQGKPSTVSFFICKMPGCGAQVNNVTGLWKHFQDNHANSKPPVVQTAKNNEVFRCKVPGCEIEFNTTLTLYKHFNEVHSNSSIGNANGKTGNGSGFHFTTDVFQEDATAQQANFKTDFKAKHNVNMNEYAENNDEHTTHIANS</sequence>
<dbReference type="GO" id="GO:0008270">
    <property type="term" value="F:zinc ion binding"/>
    <property type="evidence" value="ECO:0007669"/>
    <property type="project" value="UniProtKB-KW"/>
</dbReference>
<accession>A0A3L8D4N5</accession>
<evidence type="ECO:0000256" key="1">
    <source>
        <dbReference type="ARBA" id="ARBA00004123"/>
    </source>
</evidence>
<comment type="subcellular location">
    <subcellularLocation>
        <location evidence="1">Nucleus</location>
    </subcellularLocation>
</comment>
<dbReference type="InterPro" id="IPR013087">
    <property type="entry name" value="Znf_C2H2_type"/>
</dbReference>
<comment type="caution">
    <text evidence="10">The sequence shown here is derived from an EMBL/GenBank/DDBJ whole genome shotgun (WGS) entry which is preliminary data.</text>
</comment>
<feature type="domain" description="C2H2-type" evidence="9">
    <location>
        <begin position="447"/>
        <end position="477"/>
    </location>
</feature>
<dbReference type="PANTHER" id="PTHR46179:SF13">
    <property type="entry name" value="C2H2-TYPE DOMAIN-CONTAINING PROTEIN"/>
    <property type="match status" value="1"/>
</dbReference>
<dbReference type="Proteomes" id="UP000279307">
    <property type="component" value="Chromosome 14"/>
</dbReference>
<reference evidence="10 11" key="1">
    <citation type="journal article" date="2018" name="Genome Res.">
        <title>The genomic architecture and molecular evolution of ant odorant receptors.</title>
        <authorList>
            <person name="McKenzie S.K."/>
            <person name="Kronauer D.J.C."/>
        </authorList>
    </citation>
    <scope>NUCLEOTIDE SEQUENCE [LARGE SCALE GENOMIC DNA]</scope>
    <source>
        <strain evidence="10">Clonal line C1</strain>
    </source>
</reference>
<keyword evidence="4" id="KW-0862">Zinc</keyword>
<keyword evidence="5" id="KW-0805">Transcription regulation</keyword>
<dbReference type="AlphaFoldDB" id="A0A3L8D4N5"/>